<dbReference type="GO" id="GO:0004491">
    <property type="term" value="F:methylmalonate-semialdehyde dehydrogenase (acylating, NAD) activity"/>
    <property type="evidence" value="ECO:0007669"/>
    <property type="project" value="InterPro"/>
</dbReference>
<dbReference type="Gene3D" id="3.40.605.10">
    <property type="entry name" value="Aldehyde Dehydrogenase, Chain A, domain 1"/>
    <property type="match status" value="1"/>
</dbReference>
<dbReference type="PANTHER" id="PTHR43866:SF4">
    <property type="entry name" value="MALONATE-SEMIALDEHYDE DEHYDROGENASE"/>
    <property type="match status" value="1"/>
</dbReference>
<dbReference type="Pfam" id="PF00171">
    <property type="entry name" value="Aldedh"/>
    <property type="match status" value="1"/>
</dbReference>
<dbReference type="AlphaFoldDB" id="A0A9X9A0B0"/>
<dbReference type="InterPro" id="IPR010061">
    <property type="entry name" value="MeMal-semiAld_DH"/>
</dbReference>
<proteinExistence type="predicted"/>
<evidence type="ECO:0000259" key="2">
    <source>
        <dbReference type="Pfam" id="PF00171"/>
    </source>
</evidence>
<feature type="domain" description="Aldehyde dehydrogenase" evidence="2">
    <location>
        <begin position="2"/>
        <end position="80"/>
    </location>
</feature>
<dbReference type="Proteomes" id="UP000308444">
    <property type="component" value="Unassembled WGS sequence"/>
</dbReference>
<dbReference type="SUPFAM" id="SSF53720">
    <property type="entry name" value="ALDH-like"/>
    <property type="match status" value="1"/>
</dbReference>
<evidence type="ECO:0000313" key="3">
    <source>
        <dbReference type="EMBL" id="TKI83221.1"/>
    </source>
</evidence>
<evidence type="ECO:0000313" key="4">
    <source>
        <dbReference type="Proteomes" id="UP000308444"/>
    </source>
</evidence>
<dbReference type="GO" id="GO:0006210">
    <property type="term" value="P:thymine catabolic process"/>
    <property type="evidence" value="ECO:0007669"/>
    <property type="project" value="TreeGrafter"/>
</dbReference>
<keyword evidence="1" id="KW-0560">Oxidoreductase</keyword>
<feature type="non-terminal residue" evidence="3">
    <location>
        <position position="1"/>
    </location>
</feature>
<name>A0A9X9A0B0_BACCE</name>
<protein>
    <submittedName>
        <fullName evidence="3">Aldehyde dehydrogenase family protein</fullName>
    </submittedName>
</protein>
<reference evidence="3 4" key="1">
    <citation type="journal article" date="2019" name="Environ. Microbiol.">
        <title>An active ?-lactamase is a part of an orchestrated cell wall stress resistance network of Bacillus subtilis and related rhizosphere species.</title>
        <authorList>
            <person name="Bucher T."/>
            <person name="Keren-Paz A."/>
            <person name="Hausser J."/>
            <person name="Olender T."/>
            <person name="Cytryn E."/>
            <person name="Kolodkin-Gal I."/>
        </authorList>
    </citation>
    <scope>NUCLEOTIDE SEQUENCE [LARGE SCALE GENOMIC DNA]</scope>
    <source>
        <strain evidence="3 4">I32</strain>
    </source>
</reference>
<dbReference type="InterPro" id="IPR015590">
    <property type="entry name" value="Aldehyde_DH_dom"/>
</dbReference>
<gene>
    <name evidence="3" type="ORF">FC695_41425</name>
</gene>
<sequence>KINTLENGKTLTDATGEVQRGIEAVELATSTPNLMMGQALPNIASGIDGSIWRYPIGVVAGITPFNFPMMIPLWMFPLAI</sequence>
<comment type="caution">
    <text evidence="3">The sequence shown here is derived from an EMBL/GenBank/DDBJ whole genome shotgun (WGS) entry which is preliminary data.</text>
</comment>
<dbReference type="GO" id="GO:0006574">
    <property type="term" value="P:L-valine catabolic process"/>
    <property type="evidence" value="ECO:0007669"/>
    <property type="project" value="TreeGrafter"/>
</dbReference>
<evidence type="ECO:0000256" key="1">
    <source>
        <dbReference type="ARBA" id="ARBA00023002"/>
    </source>
</evidence>
<feature type="non-terminal residue" evidence="3">
    <location>
        <position position="80"/>
    </location>
</feature>
<organism evidence="3 4">
    <name type="scientific">Bacillus cereus</name>
    <dbReference type="NCBI Taxonomy" id="1396"/>
    <lineage>
        <taxon>Bacteria</taxon>
        <taxon>Bacillati</taxon>
        <taxon>Bacillota</taxon>
        <taxon>Bacilli</taxon>
        <taxon>Bacillales</taxon>
        <taxon>Bacillaceae</taxon>
        <taxon>Bacillus</taxon>
        <taxon>Bacillus cereus group</taxon>
    </lineage>
</organism>
<dbReference type="PANTHER" id="PTHR43866">
    <property type="entry name" value="MALONATE-SEMIALDEHYDE DEHYDROGENASE"/>
    <property type="match status" value="1"/>
</dbReference>
<dbReference type="InterPro" id="IPR016161">
    <property type="entry name" value="Ald_DH/histidinol_DH"/>
</dbReference>
<dbReference type="InterPro" id="IPR016162">
    <property type="entry name" value="Ald_DH_N"/>
</dbReference>
<dbReference type="EMBL" id="SZOH01004736">
    <property type="protein sequence ID" value="TKI83221.1"/>
    <property type="molecule type" value="Genomic_DNA"/>
</dbReference>
<accession>A0A9X9A0B0</accession>